<keyword evidence="3" id="KW-1185">Reference proteome</keyword>
<proteinExistence type="predicted"/>
<dbReference type="EMBL" id="PKLZ01000009">
    <property type="protein sequence ID" value="PLW82078.1"/>
    <property type="molecule type" value="Genomic_DNA"/>
</dbReference>
<organism evidence="2 3">
    <name type="scientific">Kineobactrum sediminis</name>
    <dbReference type="NCBI Taxonomy" id="1905677"/>
    <lineage>
        <taxon>Bacteria</taxon>
        <taxon>Pseudomonadati</taxon>
        <taxon>Pseudomonadota</taxon>
        <taxon>Gammaproteobacteria</taxon>
        <taxon>Cellvibrionales</taxon>
        <taxon>Halieaceae</taxon>
        <taxon>Kineobactrum</taxon>
    </lineage>
</organism>
<dbReference type="PANTHER" id="PTHR46361">
    <property type="entry name" value="ELECTRON CARRIER/ PROTEIN DISULFIDE OXIDOREDUCTASE"/>
    <property type="match status" value="1"/>
</dbReference>
<name>A0A2N5Y110_9GAMM</name>
<evidence type="ECO:0000313" key="3">
    <source>
        <dbReference type="Proteomes" id="UP000234845"/>
    </source>
</evidence>
<dbReference type="Pfam" id="PF04784">
    <property type="entry name" value="DUF547"/>
    <property type="match status" value="1"/>
</dbReference>
<dbReference type="AlphaFoldDB" id="A0A2N5Y110"/>
<sequence>MTTQAENSNAFDHEHTLWHQLLQKHVYWIDNGVASQVDYQSFRREHAILDAYLDNLSRVSKDEFAQWPQEQQLAFLINAYNAFTVRLILNHWPVDSIRDIGGWFNNPWKMDFFTFLGQPRHLDWIEHEVIREPGRFNEPRIHFAVNCAAIGCPALRNEAYVGERLTYQLEDQTRRFLSDANRNRYRNGRFELSSIFKWYREDFQRGWQGIDSLAEFIAPYANTLGGPSLSRIKKNQHLIEINFLNYDWALNGKH</sequence>
<evidence type="ECO:0000313" key="2">
    <source>
        <dbReference type="EMBL" id="PLW82078.1"/>
    </source>
</evidence>
<feature type="domain" description="DUF547" evidence="1">
    <location>
        <begin position="65"/>
        <end position="177"/>
    </location>
</feature>
<evidence type="ECO:0000259" key="1">
    <source>
        <dbReference type="Pfam" id="PF04784"/>
    </source>
</evidence>
<comment type="caution">
    <text evidence="2">The sequence shown here is derived from an EMBL/GenBank/DDBJ whole genome shotgun (WGS) entry which is preliminary data.</text>
</comment>
<dbReference type="OrthoDB" id="526867at2"/>
<dbReference type="PANTHER" id="PTHR46361:SF5">
    <property type="entry name" value="DEP DOMAIN-CONTAINING PROTEIN"/>
    <property type="match status" value="1"/>
</dbReference>
<accession>A0A2N5Y110</accession>
<dbReference type="Proteomes" id="UP000234845">
    <property type="component" value="Unassembled WGS sequence"/>
</dbReference>
<dbReference type="InterPro" id="IPR006869">
    <property type="entry name" value="DUF547"/>
</dbReference>
<protein>
    <submittedName>
        <fullName evidence="2">DUF547 domain-containing protein</fullName>
    </submittedName>
</protein>
<gene>
    <name evidence="2" type="ORF">CWI75_13075</name>
</gene>
<reference evidence="3" key="1">
    <citation type="submission" date="2017-11" db="EMBL/GenBank/DDBJ databases">
        <title>The draft genome sequence of Chromatocurvus sp. F02.</title>
        <authorList>
            <person name="Du Z.-J."/>
            <person name="Chang Y.-Q."/>
        </authorList>
    </citation>
    <scope>NUCLEOTIDE SEQUENCE [LARGE SCALE GENOMIC DNA]</scope>
    <source>
        <strain evidence="3">F02</strain>
    </source>
</reference>